<dbReference type="Pfam" id="PF19763">
    <property type="entry name" value="DUF6250"/>
    <property type="match status" value="1"/>
</dbReference>
<protein>
    <submittedName>
        <fullName evidence="2">Rhamnogalacturonan endolyase</fullName>
    </submittedName>
</protein>
<keyword evidence="3" id="KW-1185">Reference proteome</keyword>
<comment type="caution">
    <text evidence="2">The sequence shown here is derived from an EMBL/GenBank/DDBJ whole genome shotgun (WGS) entry which is preliminary data.</text>
</comment>
<evidence type="ECO:0000313" key="3">
    <source>
        <dbReference type="Proteomes" id="UP000249239"/>
    </source>
</evidence>
<gene>
    <name evidence="2" type="ORF">LX69_02440</name>
</gene>
<dbReference type="Proteomes" id="UP000249239">
    <property type="component" value="Unassembled WGS sequence"/>
</dbReference>
<name>A0A2W7N2H5_9BACT</name>
<accession>A0A2W7N2H5</accession>
<dbReference type="GO" id="GO:0016829">
    <property type="term" value="F:lyase activity"/>
    <property type="evidence" value="ECO:0007669"/>
    <property type="project" value="UniProtKB-KW"/>
</dbReference>
<evidence type="ECO:0000259" key="1">
    <source>
        <dbReference type="Pfam" id="PF19763"/>
    </source>
</evidence>
<evidence type="ECO:0000313" key="2">
    <source>
        <dbReference type="EMBL" id="PZX14260.1"/>
    </source>
</evidence>
<sequence>MNAFVMRNPLSVVVGLCLLVCGGISAQSSARLGRILFSENFNAPLDTALWHVEMDSLPGSSVTCRDASLVLDTRGGVTVWLKKPLSGNYRITYSRLVVMDGGPNDRLSDLNQFWMASDPRNPNLFTRKGKFAEYDSLLLYYVGMGGNYNETTRFRKYMGNGERQLLLENNQPDHLLKANHRYRICIEVKDGVSSFFVDGVKFFEYADPAPILSGFFGFRSTWSHHVIDDLVVYSFD</sequence>
<proteinExistence type="predicted"/>
<dbReference type="EMBL" id="QKZK01000021">
    <property type="protein sequence ID" value="PZX14260.1"/>
    <property type="molecule type" value="Genomic_DNA"/>
</dbReference>
<organism evidence="2 3">
    <name type="scientific">Breznakibacter xylanolyticus</name>
    <dbReference type="NCBI Taxonomy" id="990"/>
    <lineage>
        <taxon>Bacteria</taxon>
        <taxon>Pseudomonadati</taxon>
        <taxon>Bacteroidota</taxon>
        <taxon>Bacteroidia</taxon>
        <taxon>Marinilabiliales</taxon>
        <taxon>Marinilabiliaceae</taxon>
        <taxon>Breznakibacter</taxon>
    </lineage>
</organism>
<feature type="domain" description="DUF6250" evidence="1">
    <location>
        <begin position="71"/>
        <end position="230"/>
    </location>
</feature>
<keyword evidence="2" id="KW-0456">Lyase</keyword>
<reference evidence="2 3" key="1">
    <citation type="submission" date="2018-06" db="EMBL/GenBank/DDBJ databases">
        <title>Genomic Encyclopedia of Archaeal and Bacterial Type Strains, Phase II (KMG-II): from individual species to whole genera.</title>
        <authorList>
            <person name="Goeker M."/>
        </authorList>
    </citation>
    <scope>NUCLEOTIDE SEQUENCE [LARGE SCALE GENOMIC DNA]</scope>
    <source>
        <strain evidence="2 3">DSM 6779</strain>
    </source>
</reference>
<dbReference type="Gene3D" id="2.60.120.200">
    <property type="match status" value="1"/>
</dbReference>
<dbReference type="InterPro" id="IPR046217">
    <property type="entry name" value="DUF6250"/>
</dbReference>
<dbReference type="AlphaFoldDB" id="A0A2W7N2H5"/>